<dbReference type="Proteomes" id="UP000509458">
    <property type="component" value="Chromosome"/>
</dbReference>
<feature type="transmembrane region" description="Helical" evidence="2">
    <location>
        <begin position="58"/>
        <end position="84"/>
    </location>
</feature>
<feature type="transmembrane region" description="Helical" evidence="2">
    <location>
        <begin position="440"/>
        <end position="461"/>
    </location>
</feature>
<feature type="transmembrane region" description="Helical" evidence="2">
    <location>
        <begin position="467"/>
        <end position="487"/>
    </location>
</feature>
<feature type="region of interest" description="Disordered" evidence="1">
    <location>
        <begin position="213"/>
        <end position="240"/>
    </location>
</feature>
<dbReference type="PANTHER" id="PTHR34473:SF2">
    <property type="entry name" value="UPF0699 TRANSMEMBRANE PROTEIN YDBT"/>
    <property type="match status" value="1"/>
</dbReference>
<dbReference type="AlphaFoldDB" id="A0A6T9Y6R8"/>
<feature type="transmembrane region" description="Helical" evidence="2">
    <location>
        <begin position="263"/>
        <end position="286"/>
    </location>
</feature>
<sequence length="574" mass="64673">MTAPESFSSQTPDVARAGDCEAKVNVDVSHQTHEAGITEPQLKVETGGEWQRLSLISILYFTVRNFTASAQVLIYTIPALAISFNIWDNLLSPEVLIGAGILFLSTSGSGVISFLMYKFRVHNQHVEIHHGVFQRRYTNLPLWRIQNVKIERPFYYRPFGYALVVLDTAGSGKEEAKIVAVPEDYAEALKKQVLYEKAHHDVGDIDELAGEDLSDSELADGSSTSRIRSTSNKAASNAHTTEEVLNRRSVKDIIIHGITNNRVWIILGAAAPFYDDVFGVVSEWLADKGLQLNQLVGEQTVAWWQFGLYAFVILMMLMALVALLSVGGALFTFYGYTLSRAGDRYIRRSGLLNKLEVSMRASRIQMITAKQDWLDKILKRVNLYFEQNSTAGQQMQELMSPNKLIVPSVTENEAFELSQEVMAGCDLRGQSYQTISKRFISFWLLAVWTLPVVAFFTLGAVTSHLDIMIGAVTTFISVALLLTLRWWRWGIAYDNKYVYIRKGRIGVDYQCFEPYKVQQVIIKQSVFMKRNKLATIKFVLASGAVTVPFLPEGYVDKLADSVLFEVESTRRSWM</sequence>
<dbReference type="EMBL" id="LR812090">
    <property type="protein sequence ID" value="CAB9495105.1"/>
    <property type="molecule type" value="Genomic_DNA"/>
</dbReference>
<feature type="transmembrane region" description="Helical" evidence="2">
    <location>
        <begin position="306"/>
        <end position="338"/>
    </location>
</feature>
<organism evidence="4 5">
    <name type="scientific">Alteromonas macleodii</name>
    <name type="common">Pseudoalteromonas macleodii</name>
    <dbReference type="NCBI Taxonomy" id="28108"/>
    <lineage>
        <taxon>Bacteria</taxon>
        <taxon>Pseudomonadati</taxon>
        <taxon>Pseudomonadota</taxon>
        <taxon>Gammaproteobacteria</taxon>
        <taxon>Alteromonadales</taxon>
        <taxon>Alteromonadaceae</taxon>
        <taxon>Alteromonas/Salinimonas group</taxon>
        <taxon>Alteromonas</taxon>
    </lineage>
</organism>
<protein>
    <submittedName>
        <fullName evidence="4">Putative membrane protein</fullName>
    </submittedName>
</protein>
<name>A0A6T9Y6R8_ALTMA</name>
<dbReference type="PANTHER" id="PTHR34473">
    <property type="entry name" value="UPF0699 TRANSMEMBRANE PROTEIN YDBS"/>
    <property type="match status" value="1"/>
</dbReference>
<reference evidence="4 5" key="1">
    <citation type="submission" date="2020-06" db="EMBL/GenBank/DDBJ databases">
        <authorList>
            <person name="Duchaud E."/>
        </authorList>
    </citation>
    <scope>NUCLEOTIDE SEQUENCE [LARGE SCALE GENOMIC DNA]</scope>
    <source>
        <strain evidence="4">Alteromonas fortis</strain>
    </source>
</reference>
<gene>
    <name evidence="4" type="ORF">ALFOR1_40498</name>
</gene>
<keyword evidence="2" id="KW-1133">Transmembrane helix</keyword>
<dbReference type="InterPro" id="IPR005182">
    <property type="entry name" value="YdbS-like_PH"/>
</dbReference>
<feature type="compositionally biased region" description="Polar residues" evidence="1">
    <location>
        <begin position="221"/>
        <end position="239"/>
    </location>
</feature>
<keyword evidence="2" id="KW-0472">Membrane</keyword>
<evidence type="ECO:0000313" key="4">
    <source>
        <dbReference type="EMBL" id="CAB9495105.1"/>
    </source>
</evidence>
<evidence type="ECO:0000256" key="1">
    <source>
        <dbReference type="SAM" id="MobiDB-lite"/>
    </source>
</evidence>
<evidence type="ECO:0000256" key="2">
    <source>
        <dbReference type="SAM" id="Phobius"/>
    </source>
</evidence>
<dbReference type="RefSeq" id="WP_179984372.1">
    <property type="nucleotide sequence ID" value="NZ_LR812090.1"/>
</dbReference>
<accession>A0A6T9Y6R8</accession>
<feature type="domain" description="YdbS-like PH" evidence="3">
    <location>
        <begin position="486"/>
        <end position="560"/>
    </location>
</feature>
<evidence type="ECO:0000259" key="3">
    <source>
        <dbReference type="Pfam" id="PF03703"/>
    </source>
</evidence>
<feature type="transmembrane region" description="Helical" evidence="2">
    <location>
        <begin position="96"/>
        <end position="117"/>
    </location>
</feature>
<proteinExistence type="predicted"/>
<dbReference type="Pfam" id="PF03703">
    <property type="entry name" value="bPH_2"/>
    <property type="match status" value="2"/>
</dbReference>
<keyword evidence="2" id="KW-0812">Transmembrane</keyword>
<dbReference type="InterPro" id="IPR014529">
    <property type="entry name" value="UCP026631"/>
</dbReference>
<feature type="domain" description="YdbS-like PH" evidence="3">
    <location>
        <begin position="117"/>
        <end position="192"/>
    </location>
</feature>
<dbReference type="PIRSF" id="PIRSF026631">
    <property type="entry name" value="UCP026631"/>
    <property type="match status" value="1"/>
</dbReference>
<evidence type="ECO:0000313" key="5">
    <source>
        <dbReference type="Proteomes" id="UP000509458"/>
    </source>
</evidence>